<sequence length="191" mass="20920">MSSLSISVDILARLRHETRAVHEALEQLPFNQALGNGTITEALTRQFLARLYGFVAPFEAQLQSKEELLGPAWELPRRYRAQLLRQDLPDTGTLPLVPELPPLATRAQLLGAMYVLEGSTLGGQVIARQLAKAGIPARAYFSGHAEQTGPLWKTFVGLLTQAATPDNADDIVASASLTFQRLHAWLEQAQP</sequence>
<comment type="caution">
    <text evidence="1">The sequence shown here is derived from an EMBL/GenBank/DDBJ whole genome shotgun (WGS) entry which is preliminary data.</text>
</comment>
<dbReference type="EMBL" id="BMGS01000001">
    <property type="protein sequence ID" value="GGG31740.1"/>
    <property type="molecule type" value="Genomic_DNA"/>
</dbReference>
<name>A0ABQ1WJV0_9BACT</name>
<dbReference type="Gene3D" id="1.20.910.10">
    <property type="entry name" value="Heme oxygenase-like"/>
    <property type="match status" value="1"/>
</dbReference>
<evidence type="ECO:0000313" key="2">
    <source>
        <dbReference type="Proteomes" id="UP000601361"/>
    </source>
</evidence>
<reference evidence="2" key="1">
    <citation type="journal article" date="2019" name="Int. J. Syst. Evol. Microbiol.">
        <title>The Global Catalogue of Microorganisms (GCM) 10K type strain sequencing project: providing services to taxonomists for standard genome sequencing and annotation.</title>
        <authorList>
            <consortium name="The Broad Institute Genomics Platform"/>
            <consortium name="The Broad Institute Genome Sequencing Center for Infectious Disease"/>
            <person name="Wu L."/>
            <person name="Ma J."/>
        </authorList>
    </citation>
    <scope>NUCLEOTIDE SEQUENCE [LARGE SCALE GENOMIC DNA]</scope>
    <source>
        <strain evidence="2">CGMCC 1.12990</strain>
    </source>
</reference>
<dbReference type="SUPFAM" id="SSF48613">
    <property type="entry name" value="Heme oxygenase-like"/>
    <property type="match status" value="1"/>
</dbReference>
<proteinExistence type="predicted"/>
<dbReference type="InterPro" id="IPR016084">
    <property type="entry name" value="Haem_Oase-like_multi-hlx"/>
</dbReference>
<accession>A0ABQ1WJV0</accession>
<protein>
    <submittedName>
        <fullName evidence="1">Heme oxygenase</fullName>
    </submittedName>
</protein>
<dbReference type="RefSeq" id="WP_188556255.1">
    <property type="nucleotide sequence ID" value="NZ_BMGS01000001.1"/>
</dbReference>
<evidence type="ECO:0000313" key="1">
    <source>
        <dbReference type="EMBL" id="GGG31740.1"/>
    </source>
</evidence>
<organism evidence="1 2">
    <name type="scientific">Hymenobacter glacieicola</name>
    <dbReference type="NCBI Taxonomy" id="1562124"/>
    <lineage>
        <taxon>Bacteria</taxon>
        <taxon>Pseudomonadati</taxon>
        <taxon>Bacteroidota</taxon>
        <taxon>Cytophagia</taxon>
        <taxon>Cytophagales</taxon>
        <taxon>Hymenobacteraceae</taxon>
        <taxon>Hymenobacter</taxon>
    </lineage>
</organism>
<gene>
    <name evidence="1" type="ORF">GCM10011378_05340</name>
</gene>
<keyword evidence="2" id="KW-1185">Reference proteome</keyword>
<dbReference type="CDD" id="cd19166">
    <property type="entry name" value="HemeO-bac"/>
    <property type="match status" value="1"/>
</dbReference>
<dbReference type="InterPro" id="IPR016053">
    <property type="entry name" value="Haem_Oase-like"/>
</dbReference>
<dbReference type="Pfam" id="PF01126">
    <property type="entry name" value="Heme_oxygenase"/>
    <property type="match status" value="1"/>
</dbReference>
<dbReference type="Proteomes" id="UP000601361">
    <property type="component" value="Unassembled WGS sequence"/>
</dbReference>